<dbReference type="AlphaFoldDB" id="A0A6I1AWR5"/>
<dbReference type="InterPro" id="IPR032541">
    <property type="entry name" value="DUF4948"/>
</dbReference>
<organism evidence="1 2">
    <name type="scientific">Phocaeicola vulgatus</name>
    <name type="common">Bacteroides vulgatus</name>
    <dbReference type="NCBI Taxonomy" id="821"/>
    <lineage>
        <taxon>Bacteria</taxon>
        <taxon>Pseudomonadati</taxon>
        <taxon>Bacteroidota</taxon>
        <taxon>Bacteroidia</taxon>
        <taxon>Bacteroidales</taxon>
        <taxon>Bacteroidaceae</taxon>
        <taxon>Phocaeicola</taxon>
    </lineage>
</organism>
<proteinExistence type="predicted"/>
<gene>
    <name evidence="1" type="ORF">GAY12_09325</name>
</gene>
<dbReference type="Pfam" id="PF16306">
    <property type="entry name" value="DUF4948"/>
    <property type="match status" value="1"/>
</dbReference>
<evidence type="ECO:0000313" key="1">
    <source>
        <dbReference type="EMBL" id="KAB6636081.1"/>
    </source>
</evidence>
<dbReference type="Proteomes" id="UP000462015">
    <property type="component" value="Unassembled WGS sequence"/>
</dbReference>
<reference evidence="1 2" key="1">
    <citation type="journal article" date="2019" name="Nat. Med.">
        <title>A library of human gut bacterial isolates paired with longitudinal multiomics data enables mechanistic microbiome research.</title>
        <authorList>
            <person name="Poyet M."/>
            <person name="Groussin M."/>
            <person name="Gibbons S.M."/>
            <person name="Avila-Pacheco J."/>
            <person name="Jiang X."/>
            <person name="Kearney S.M."/>
            <person name="Perrotta A.R."/>
            <person name="Berdy B."/>
            <person name="Zhao S."/>
            <person name="Lieberman T.D."/>
            <person name="Swanson P.K."/>
            <person name="Smith M."/>
            <person name="Roesemann S."/>
            <person name="Alexander J.E."/>
            <person name="Rich S.A."/>
            <person name="Livny J."/>
            <person name="Vlamakis H."/>
            <person name="Clish C."/>
            <person name="Bullock K."/>
            <person name="Deik A."/>
            <person name="Scott J."/>
            <person name="Pierce K.A."/>
            <person name="Xavier R.J."/>
            <person name="Alm E.J."/>
        </authorList>
    </citation>
    <scope>NUCLEOTIDE SEQUENCE [LARGE SCALE GENOMIC DNA]</scope>
    <source>
        <strain evidence="1 2">BIOML-A98</strain>
    </source>
</reference>
<dbReference type="EMBL" id="WDAL01000016">
    <property type="protein sequence ID" value="KAB6636081.1"/>
    <property type="molecule type" value="Genomic_DNA"/>
</dbReference>
<accession>A0A6I1AWR5</accession>
<comment type="caution">
    <text evidence="1">The sequence shown here is derived from an EMBL/GenBank/DDBJ whole genome shotgun (WGS) entry which is preliminary data.</text>
</comment>
<name>A0A6I1AWR5_PHOVU</name>
<sequence>MRHRRTMCLWYILSFLTERIHYMAMIYLSIKELSEEHKLQLDSLLNEISCERVFYWGKESLKEMGKDTSRIKVYIPYFVYGLSIGGTSKEILYEPKLDKEQIPAIEQHSDLNDIYCQTNSDTTLHKPIKDGRYIMLDHDN</sequence>
<protein>
    <submittedName>
        <fullName evidence="1">DUF4948 domain-containing protein</fullName>
    </submittedName>
</protein>
<evidence type="ECO:0000313" key="2">
    <source>
        <dbReference type="Proteomes" id="UP000462015"/>
    </source>
</evidence>